<dbReference type="EMBL" id="CAJGYO010000012">
    <property type="protein sequence ID" value="CAD6263840.1"/>
    <property type="molecule type" value="Genomic_DNA"/>
</dbReference>
<evidence type="ECO:0000259" key="2">
    <source>
        <dbReference type="Pfam" id="PF14214"/>
    </source>
</evidence>
<gene>
    <name evidence="3" type="ORF">NCGR_LOCUS47145</name>
</gene>
<evidence type="ECO:0000256" key="1">
    <source>
        <dbReference type="SAM" id="MobiDB-lite"/>
    </source>
</evidence>
<dbReference type="AlphaFoldDB" id="A0A811QZM1"/>
<dbReference type="OrthoDB" id="669942at2759"/>
<feature type="domain" description="Helitron helicase-like" evidence="2">
    <location>
        <begin position="36"/>
        <end position="91"/>
    </location>
</feature>
<keyword evidence="4" id="KW-1185">Reference proteome</keyword>
<name>A0A811QZM1_9POAL</name>
<proteinExistence type="predicted"/>
<dbReference type="PANTHER" id="PTHR10492">
    <property type="match status" value="1"/>
</dbReference>
<organism evidence="3 4">
    <name type="scientific">Miscanthus lutarioriparius</name>
    <dbReference type="NCBI Taxonomy" id="422564"/>
    <lineage>
        <taxon>Eukaryota</taxon>
        <taxon>Viridiplantae</taxon>
        <taxon>Streptophyta</taxon>
        <taxon>Embryophyta</taxon>
        <taxon>Tracheophyta</taxon>
        <taxon>Spermatophyta</taxon>
        <taxon>Magnoliopsida</taxon>
        <taxon>Liliopsida</taxon>
        <taxon>Poales</taxon>
        <taxon>Poaceae</taxon>
        <taxon>PACMAD clade</taxon>
        <taxon>Panicoideae</taxon>
        <taxon>Andropogonodae</taxon>
        <taxon>Andropogoneae</taxon>
        <taxon>Saccharinae</taxon>
        <taxon>Miscanthus</taxon>
    </lineage>
</organism>
<reference evidence="3" key="1">
    <citation type="submission" date="2020-10" db="EMBL/GenBank/DDBJ databases">
        <authorList>
            <person name="Han B."/>
            <person name="Lu T."/>
            <person name="Zhao Q."/>
            <person name="Huang X."/>
            <person name="Zhao Y."/>
        </authorList>
    </citation>
    <scope>NUCLEOTIDE SEQUENCE</scope>
</reference>
<dbReference type="InterPro" id="IPR025476">
    <property type="entry name" value="Helitron_helicase-like"/>
</dbReference>
<evidence type="ECO:0000313" key="4">
    <source>
        <dbReference type="Proteomes" id="UP000604825"/>
    </source>
</evidence>
<evidence type="ECO:0000313" key="3">
    <source>
        <dbReference type="EMBL" id="CAD6263840.1"/>
    </source>
</evidence>
<sequence length="422" mass="48166">MVRGGGAPSLGRRHAAPGPPLLRRRPPASPAAAVPGQRPDARPDIVSRIFKLKVDGLVSELKKGTYFGKTRAVLYTVEFQKRGLPHVHILVWLQEVPDQQSDLIGYNLVDEFMVHGPGEINQKCPCMKNSKCSKFFPKDYQANTLVGEDGFVRYRRRPDTRHFVEWYGLDLTIEWCNKTHLIKYLLKYITKGPDRARAVIESFGTQVPDGNSHDVPIGTTSGSQPLESLDAQRQSVDVDEVKEYIGCRYLSSHEAIWCMFEFDIHYRTPVVERLAVHLPWMNTVVYPARLPLADIVDDPCHMRTTLTEWFSANRMYPCARELTYVEFPTKWVWNRKDKVWRPRQGPTKIGRAIYINPSCGELYYLRMLLNVVKGATSYEDLRMISGVLYPTFKDACQAMGLLGDDSEWREALREASVWGSVA</sequence>
<dbReference type="Proteomes" id="UP000604825">
    <property type="component" value="Unassembled WGS sequence"/>
</dbReference>
<comment type="caution">
    <text evidence="3">The sequence shown here is derived from an EMBL/GenBank/DDBJ whole genome shotgun (WGS) entry which is preliminary data.</text>
</comment>
<accession>A0A811QZM1</accession>
<protein>
    <recommendedName>
        <fullName evidence="2">Helitron helicase-like domain-containing protein</fullName>
    </recommendedName>
</protein>
<dbReference type="PANTHER" id="PTHR10492:SF57">
    <property type="entry name" value="ATP-DEPENDENT DNA HELICASE"/>
    <property type="match status" value="1"/>
</dbReference>
<dbReference type="Pfam" id="PF14214">
    <property type="entry name" value="Helitron_like_N"/>
    <property type="match status" value="1"/>
</dbReference>
<feature type="region of interest" description="Disordered" evidence="1">
    <location>
        <begin position="1"/>
        <end position="40"/>
    </location>
</feature>